<dbReference type="RefSeq" id="WP_116857869.1">
    <property type="nucleotide sequence ID" value="NZ_QTJV01000039.1"/>
</dbReference>
<dbReference type="EMBL" id="QTJV01000039">
    <property type="protein sequence ID" value="RFM29185.1"/>
    <property type="molecule type" value="Genomic_DNA"/>
</dbReference>
<gene>
    <name evidence="1" type="ORF">DXN04_33990</name>
</gene>
<dbReference type="Proteomes" id="UP000261174">
    <property type="component" value="Unassembled WGS sequence"/>
</dbReference>
<evidence type="ECO:0000313" key="1">
    <source>
        <dbReference type="EMBL" id="RFM29185.1"/>
    </source>
</evidence>
<sequence length="131" mass="15620">MVQHFEIIQHILMETFEIGKMKSQLFEYLSIKEDEINTKQTTTGYEVRAYNNSLRKSESYLISLLDELTIYTYKIIDDSKLGFQCHIFVAIGDYQKVNQFFTTDKCIGIFKYDDELNLMEIEFFMEESYKP</sequence>
<evidence type="ECO:0000313" key="2">
    <source>
        <dbReference type="Proteomes" id="UP000261174"/>
    </source>
</evidence>
<reference evidence="1 2" key="1">
    <citation type="submission" date="2018-08" db="EMBL/GenBank/DDBJ databases">
        <title>Chitinophaga sp. K20C18050901, a novel bacterium isolated from forest soil.</title>
        <authorList>
            <person name="Wang C."/>
        </authorList>
    </citation>
    <scope>NUCLEOTIDE SEQUENCE [LARGE SCALE GENOMIC DNA]</scope>
    <source>
        <strain evidence="1 2">K20C18050901</strain>
    </source>
</reference>
<name>A0A3E1NMM0_9BACT</name>
<dbReference type="AlphaFoldDB" id="A0A3E1NMM0"/>
<protein>
    <submittedName>
        <fullName evidence="1">Uncharacterized protein</fullName>
    </submittedName>
</protein>
<comment type="caution">
    <text evidence="1">The sequence shown here is derived from an EMBL/GenBank/DDBJ whole genome shotgun (WGS) entry which is preliminary data.</text>
</comment>
<organism evidence="1 2">
    <name type="scientific">Chitinophaga silvisoli</name>
    <dbReference type="NCBI Taxonomy" id="2291814"/>
    <lineage>
        <taxon>Bacteria</taxon>
        <taxon>Pseudomonadati</taxon>
        <taxon>Bacteroidota</taxon>
        <taxon>Chitinophagia</taxon>
        <taxon>Chitinophagales</taxon>
        <taxon>Chitinophagaceae</taxon>
        <taxon>Chitinophaga</taxon>
    </lineage>
</organism>
<accession>A0A3E1NMM0</accession>
<keyword evidence="2" id="KW-1185">Reference proteome</keyword>
<proteinExistence type="predicted"/>